<sequence>MKFHLISVINLVISVILIARAGWIADSAPLQSLINIAVAIYCVAFVSLMERRS</sequence>
<gene>
    <name evidence="2" type="ORF">APY04_0788</name>
</gene>
<dbReference type="Proteomes" id="UP000059074">
    <property type="component" value="Unassembled WGS sequence"/>
</dbReference>
<keyword evidence="1" id="KW-1133">Transmembrane helix</keyword>
<proteinExistence type="predicted"/>
<feature type="transmembrane region" description="Helical" evidence="1">
    <location>
        <begin position="5"/>
        <end position="24"/>
    </location>
</feature>
<dbReference type="AlphaFoldDB" id="A0A109BMK7"/>
<organism evidence="2 3">
    <name type="scientific">Hyphomicrobium sulfonivorans</name>
    <dbReference type="NCBI Taxonomy" id="121290"/>
    <lineage>
        <taxon>Bacteria</taxon>
        <taxon>Pseudomonadati</taxon>
        <taxon>Pseudomonadota</taxon>
        <taxon>Alphaproteobacteria</taxon>
        <taxon>Hyphomicrobiales</taxon>
        <taxon>Hyphomicrobiaceae</taxon>
        <taxon>Hyphomicrobium</taxon>
    </lineage>
</organism>
<dbReference type="EMBL" id="LMTR01000028">
    <property type="protein sequence ID" value="KWT70727.1"/>
    <property type="molecule type" value="Genomic_DNA"/>
</dbReference>
<evidence type="ECO:0000313" key="3">
    <source>
        <dbReference type="Proteomes" id="UP000059074"/>
    </source>
</evidence>
<accession>A0A109BMK7</accession>
<keyword evidence="1" id="KW-0812">Transmembrane</keyword>
<keyword evidence="3" id="KW-1185">Reference proteome</keyword>
<dbReference type="STRING" id="121290.APY04_0788"/>
<evidence type="ECO:0000256" key="1">
    <source>
        <dbReference type="SAM" id="Phobius"/>
    </source>
</evidence>
<keyword evidence="1" id="KW-0472">Membrane</keyword>
<protein>
    <submittedName>
        <fullName evidence="2">Uncharacterized protein</fullName>
    </submittedName>
</protein>
<name>A0A109BMK7_HYPSL</name>
<dbReference type="PATRIC" id="fig|121290.4.peg.3476"/>
<reference evidence="2 3" key="1">
    <citation type="submission" date="2015-10" db="EMBL/GenBank/DDBJ databases">
        <title>Transcriptomic analysis of a linuron degrading triple-species bacterial consortium.</title>
        <authorList>
            <person name="Albers P."/>
        </authorList>
    </citation>
    <scope>NUCLEOTIDE SEQUENCE [LARGE SCALE GENOMIC DNA]</scope>
    <source>
        <strain evidence="2 3">WDL6</strain>
    </source>
</reference>
<evidence type="ECO:0000313" key="2">
    <source>
        <dbReference type="EMBL" id="KWT70727.1"/>
    </source>
</evidence>
<feature type="transmembrane region" description="Helical" evidence="1">
    <location>
        <begin position="30"/>
        <end position="49"/>
    </location>
</feature>
<comment type="caution">
    <text evidence="2">The sequence shown here is derived from an EMBL/GenBank/DDBJ whole genome shotgun (WGS) entry which is preliminary data.</text>
</comment>